<sequence>MNLWEQELAPYNAALEQLTAPERLSIAVSALDWTLRHLPSPSPIEPEARAWIDAAMQVCRDAAAAGAPGATLPDQLSDAYEDIDQDVEDIGTGQLLMGVSACGDFDVLTAKSAFAILYSCYTAFQNWEGLEEASIEQEAANARCLEVIALHKQLIDQAAG</sequence>
<keyword evidence="2" id="KW-1185">Reference proteome</keyword>
<comment type="caution">
    <text evidence="1">The sequence shown here is derived from an EMBL/GenBank/DDBJ whole genome shotgun (WGS) entry which is preliminary data.</text>
</comment>
<organism evidence="1 2">
    <name type="scientific">Actinocrinis puniceicyclus</name>
    <dbReference type="NCBI Taxonomy" id="977794"/>
    <lineage>
        <taxon>Bacteria</taxon>
        <taxon>Bacillati</taxon>
        <taxon>Actinomycetota</taxon>
        <taxon>Actinomycetes</taxon>
        <taxon>Catenulisporales</taxon>
        <taxon>Actinospicaceae</taxon>
        <taxon>Actinocrinis</taxon>
    </lineage>
</organism>
<dbReference type="AlphaFoldDB" id="A0A8J7WPA9"/>
<dbReference type="EMBL" id="JAGSXH010000119">
    <property type="protein sequence ID" value="MBS2966073.1"/>
    <property type="molecule type" value="Genomic_DNA"/>
</dbReference>
<proteinExistence type="predicted"/>
<name>A0A8J7WPA9_9ACTN</name>
<reference evidence="1" key="1">
    <citation type="submission" date="2021-04" db="EMBL/GenBank/DDBJ databases">
        <title>Genome based classification of Actinospica acidithermotolerans sp. nov., an actinobacterium isolated from an Indonesian hot spring.</title>
        <authorList>
            <person name="Kusuma A.B."/>
            <person name="Putra K.E."/>
            <person name="Nafisah S."/>
            <person name="Loh J."/>
            <person name="Nouioui I."/>
            <person name="Goodfellow M."/>
        </authorList>
    </citation>
    <scope>NUCLEOTIDE SEQUENCE</scope>
    <source>
        <strain evidence="1">DSM 45618</strain>
    </source>
</reference>
<dbReference type="RefSeq" id="WP_211470791.1">
    <property type="nucleotide sequence ID" value="NZ_JAGSXH010000119.1"/>
</dbReference>
<gene>
    <name evidence="1" type="ORF">KGA66_23715</name>
</gene>
<dbReference type="Proteomes" id="UP000677913">
    <property type="component" value="Unassembled WGS sequence"/>
</dbReference>
<evidence type="ECO:0000313" key="2">
    <source>
        <dbReference type="Proteomes" id="UP000677913"/>
    </source>
</evidence>
<protein>
    <submittedName>
        <fullName evidence="1">Uncharacterized protein</fullName>
    </submittedName>
</protein>
<accession>A0A8J7WPA9</accession>
<evidence type="ECO:0000313" key="1">
    <source>
        <dbReference type="EMBL" id="MBS2966073.1"/>
    </source>
</evidence>